<feature type="region of interest" description="Disordered" evidence="1">
    <location>
        <begin position="125"/>
        <end position="151"/>
    </location>
</feature>
<dbReference type="EMBL" id="BK032696">
    <property type="protein sequence ID" value="DAF55673.1"/>
    <property type="molecule type" value="Genomic_DNA"/>
</dbReference>
<reference evidence="2" key="1">
    <citation type="journal article" date="2021" name="Proc. Natl. Acad. Sci. U.S.A.">
        <title>A Catalog of Tens of Thousands of Viruses from Human Metagenomes Reveals Hidden Associations with Chronic Diseases.</title>
        <authorList>
            <person name="Tisza M.J."/>
            <person name="Buck C.B."/>
        </authorList>
    </citation>
    <scope>NUCLEOTIDE SEQUENCE</scope>
    <source>
        <strain evidence="2">CtoGr7</strain>
    </source>
</reference>
<sequence length="151" mass="16946">MNIRNQIIQQSQTIDIATFNEYPRFVNGTPNSVVTADTTVIEQLCPINPVTGFRDSDLVRLFSEDVSKQEKDLILSNLSVHFGKGTPKDLSDEEIMALIPSRYAGDAVEMAKYKSLVDELIKDYEDRNKPIEPVEPTEPTPTEPTPTNNHP</sequence>
<evidence type="ECO:0000256" key="1">
    <source>
        <dbReference type="SAM" id="MobiDB-lite"/>
    </source>
</evidence>
<accession>A0A8S5SXC1</accession>
<protein>
    <submittedName>
        <fullName evidence="2">Uncharacterized protein</fullName>
    </submittedName>
</protein>
<organism evidence="2">
    <name type="scientific">Microviridae sp. ctoGr7</name>
    <dbReference type="NCBI Taxonomy" id="2827649"/>
    <lineage>
        <taxon>Viruses</taxon>
        <taxon>Monodnaviria</taxon>
        <taxon>Sangervirae</taxon>
        <taxon>Phixviricota</taxon>
        <taxon>Malgrandaviricetes</taxon>
        <taxon>Petitvirales</taxon>
        <taxon>Microviridae</taxon>
    </lineage>
</organism>
<name>A0A8S5SXC1_9VIRU</name>
<evidence type="ECO:0000313" key="2">
    <source>
        <dbReference type="EMBL" id="DAF55673.1"/>
    </source>
</evidence>
<proteinExistence type="predicted"/>